<feature type="repeat" description="WD" evidence="3">
    <location>
        <begin position="204"/>
        <end position="243"/>
    </location>
</feature>
<dbReference type="EMBL" id="JAFHDT010000018">
    <property type="protein sequence ID" value="KAI7796787.1"/>
    <property type="molecule type" value="Genomic_DNA"/>
</dbReference>
<dbReference type="Proteomes" id="UP001059041">
    <property type="component" value="Linkage Group LG18"/>
</dbReference>
<sequence>MTDLTRLLDKASLNSCRRVCKHWRYLSEEVLTEMEWKKRVWEQAMILRGNSKSRVNPVYAKICDVEVPINEEEQQFQHDESFPIEEQDFDSVYKGQSIKTKTIQLEERNVYCGAYNVLVLLKREDPSRVMHYAGGQLVAVGSKDRTVRMLYVASLKEGPPVIRGHAGSVRAVLVCEEKDLVISASYDLSIRCWNLKTGVCTRIFHGHFGTINCLDLCGERLVSGAKDCRVKVWNLLTGKCVDRLKFKHPKPITCVKIDETVVISSCAGGLVRIWNMESASLIKQINGHQGAVLCLCLDRWHILSGGSDGSVKAWSTNSGFNKCLRTFQHPKEVLTMSFLFLRVITGCMDGNIRIFNFLNGDCLRVIKMNVQQSPILSLHTHHNTVVVITRGTVLMLQFAEVQWDYSASAVNNFFRRSYTSDGGLWSKEKSSYAQPELTRATTWSKLQAHRHRRAFIDLQPELLTKPRSGPSAGSLVSECSKDFEKKVNHTLAAWSAITSLDKETN</sequence>
<dbReference type="SMART" id="SM00320">
    <property type="entry name" value="WD40"/>
    <property type="match status" value="5"/>
</dbReference>
<gene>
    <name evidence="4" type="ORF">IRJ41_006497</name>
</gene>
<dbReference type="SUPFAM" id="SSF50978">
    <property type="entry name" value="WD40 repeat-like"/>
    <property type="match status" value="1"/>
</dbReference>
<dbReference type="InterPro" id="IPR019775">
    <property type="entry name" value="WD40_repeat_CS"/>
</dbReference>
<evidence type="ECO:0000256" key="1">
    <source>
        <dbReference type="ARBA" id="ARBA00022574"/>
    </source>
</evidence>
<dbReference type="PROSITE" id="PS00678">
    <property type="entry name" value="WD_REPEATS_1"/>
    <property type="match status" value="1"/>
</dbReference>
<dbReference type="SUPFAM" id="SSF81383">
    <property type="entry name" value="F-box domain"/>
    <property type="match status" value="1"/>
</dbReference>
<dbReference type="PANTHER" id="PTHR19872:SF7">
    <property type="entry name" value="F-BOX AND WD REPEAT DOMAIN CONTAINING PROTEIN 10B-RELATED"/>
    <property type="match status" value="1"/>
</dbReference>
<feature type="repeat" description="WD" evidence="3">
    <location>
        <begin position="285"/>
        <end position="319"/>
    </location>
</feature>
<evidence type="ECO:0000256" key="2">
    <source>
        <dbReference type="ARBA" id="ARBA00022737"/>
    </source>
</evidence>
<dbReference type="InterPro" id="IPR015943">
    <property type="entry name" value="WD40/YVTN_repeat-like_dom_sf"/>
</dbReference>
<name>A0A9W7WD64_TRIRA</name>
<organism evidence="4 5">
    <name type="scientific">Triplophysa rosa</name>
    <name type="common">Cave loach</name>
    <dbReference type="NCBI Taxonomy" id="992332"/>
    <lineage>
        <taxon>Eukaryota</taxon>
        <taxon>Metazoa</taxon>
        <taxon>Chordata</taxon>
        <taxon>Craniata</taxon>
        <taxon>Vertebrata</taxon>
        <taxon>Euteleostomi</taxon>
        <taxon>Actinopterygii</taxon>
        <taxon>Neopterygii</taxon>
        <taxon>Teleostei</taxon>
        <taxon>Ostariophysi</taxon>
        <taxon>Cypriniformes</taxon>
        <taxon>Nemacheilidae</taxon>
        <taxon>Triplophysa</taxon>
    </lineage>
</organism>
<dbReference type="InterPro" id="IPR001680">
    <property type="entry name" value="WD40_rpt"/>
</dbReference>
<keyword evidence="2" id="KW-0677">Repeat</keyword>
<dbReference type="PRINTS" id="PR00320">
    <property type="entry name" value="GPROTEINBRPT"/>
</dbReference>
<dbReference type="Gene3D" id="2.130.10.10">
    <property type="entry name" value="YVTN repeat-like/Quinoprotein amine dehydrogenase"/>
    <property type="match status" value="1"/>
</dbReference>
<evidence type="ECO:0000313" key="5">
    <source>
        <dbReference type="Proteomes" id="UP001059041"/>
    </source>
</evidence>
<comment type="caution">
    <text evidence="4">The sequence shown here is derived from an EMBL/GenBank/DDBJ whole genome shotgun (WGS) entry which is preliminary data.</text>
</comment>
<dbReference type="PANTHER" id="PTHR19872">
    <property type="entry name" value="UBIQUITIN LIGASE SPECIFICITY FACTOR/HREP PROTEIN"/>
    <property type="match status" value="1"/>
</dbReference>
<keyword evidence="1 3" id="KW-0853">WD repeat</keyword>
<dbReference type="InterPro" id="IPR020472">
    <property type="entry name" value="WD40_PAC1"/>
</dbReference>
<dbReference type="PROSITE" id="PS50082">
    <property type="entry name" value="WD_REPEATS_2"/>
    <property type="match status" value="3"/>
</dbReference>
<dbReference type="InterPro" id="IPR036322">
    <property type="entry name" value="WD40_repeat_dom_sf"/>
</dbReference>
<dbReference type="PROSITE" id="PS50294">
    <property type="entry name" value="WD_REPEATS_REGION"/>
    <property type="match status" value="1"/>
</dbReference>
<evidence type="ECO:0000256" key="3">
    <source>
        <dbReference type="PROSITE-ProRule" id="PRU00221"/>
    </source>
</evidence>
<proteinExistence type="predicted"/>
<evidence type="ECO:0000313" key="4">
    <source>
        <dbReference type="EMBL" id="KAI7796787.1"/>
    </source>
</evidence>
<accession>A0A9W7WD64</accession>
<keyword evidence="5" id="KW-1185">Reference proteome</keyword>
<feature type="repeat" description="WD" evidence="3">
    <location>
        <begin position="162"/>
        <end position="203"/>
    </location>
</feature>
<feature type="non-terminal residue" evidence="4">
    <location>
        <position position="1"/>
    </location>
</feature>
<dbReference type="Pfam" id="PF00400">
    <property type="entry name" value="WD40"/>
    <property type="match status" value="5"/>
</dbReference>
<dbReference type="InterPro" id="IPR051075">
    <property type="entry name" value="SCF_subunit_WD-repeat"/>
</dbReference>
<protein>
    <submittedName>
        <fullName evidence="4">CMT1A duplicated region transcript 1 protein-like</fullName>
    </submittedName>
</protein>
<dbReference type="InterPro" id="IPR036047">
    <property type="entry name" value="F-box-like_dom_sf"/>
</dbReference>
<dbReference type="AlphaFoldDB" id="A0A9W7WD64"/>
<dbReference type="CDD" id="cd00200">
    <property type="entry name" value="WD40"/>
    <property type="match status" value="1"/>
</dbReference>
<reference evidence="4" key="1">
    <citation type="submission" date="2021-02" db="EMBL/GenBank/DDBJ databases">
        <title>Comparative genomics reveals that relaxation of natural selection precedes convergent phenotypic evolution of cavefish.</title>
        <authorList>
            <person name="Peng Z."/>
        </authorList>
    </citation>
    <scope>NUCLEOTIDE SEQUENCE</scope>
    <source>
        <tissue evidence="4">Muscle</tissue>
    </source>
</reference>